<dbReference type="EMBL" id="CM023483">
    <property type="protein sequence ID" value="KAH6934777.1"/>
    <property type="molecule type" value="Genomic_DNA"/>
</dbReference>
<sequence>MNKLPLVKVVGGDNIDPATLPFVESPESSFSLGVDSSIELPPSLDECDVEMLCHRDVRRATHLALAWTAPGAAVPSRRSPRSLKPFREAEWLCSVFTVRTLECSQSAGLYHTTSLSKPLRKVLLESVFTLALVQEQRCFCTLRKARETGGRRLVTTSASCKLAATAADAVTPAAKSHRCPLQCIERSHESFWEDGASGENKNDGKLYGGGDLNGSKVNIRQRPVIRWNALLLTDPRASRSVKQSSREKTKDCGCRFCLPDVAAFLETGQALEHPDDRLSGFISVVQRGERNCLAEATVAAAVIGSKKLFSSSPPSALLILAAADWLELDDVLGR</sequence>
<evidence type="ECO:0000313" key="2">
    <source>
        <dbReference type="Proteomes" id="UP000821845"/>
    </source>
</evidence>
<gene>
    <name evidence="1" type="ORF">HPB50_000741</name>
</gene>
<keyword evidence="2" id="KW-1185">Reference proteome</keyword>
<name>A0ACB7SNR1_HYAAI</name>
<comment type="caution">
    <text evidence="1">The sequence shown here is derived from an EMBL/GenBank/DDBJ whole genome shotgun (WGS) entry which is preliminary data.</text>
</comment>
<accession>A0ACB7SNR1</accession>
<organism evidence="1 2">
    <name type="scientific">Hyalomma asiaticum</name>
    <name type="common">Tick</name>
    <dbReference type="NCBI Taxonomy" id="266040"/>
    <lineage>
        <taxon>Eukaryota</taxon>
        <taxon>Metazoa</taxon>
        <taxon>Ecdysozoa</taxon>
        <taxon>Arthropoda</taxon>
        <taxon>Chelicerata</taxon>
        <taxon>Arachnida</taxon>
        <taxon>Acari</taxon>
        <taxon>Parasitiformes</taxon>
        <taxon>Ixodida</taxon>
        <taxon>Ixodoidea</taxon>
        <taxon>Ixodidae</taxon>
        <taxon>Hyalomminae</taxon>
        <taxon>Hyalomma</taxon>
    </lineage>
</organism>
<proteinExistence type="predicted"/>
<protein>
    <submittedName>
        <fullName evidence="1">Uncharacterized protein</fullName>
    </submittedName>
</protein>
<reference evidence="1" key="1">
    <citation type="submission" date="2020-05" db="EMBL/GenBank/DDBJ databases">
        <title>Large-scale comparative analyses of tick genomes elucidate their genetic diversity and vector capacities.</title>
        <authorList>
            <person name="Jia N."/>
            <person name="Wang J."/>
            <person name="Shi W."/>
            <person name="Du L."/>
            <person name="Sun Y."/>
            <person name="Zhan W."/>
            <person name="Jiang J."/>
            <person name="Wang Q."/>
            <person name="Zhang B."/>
            <person name="Ji P."/>
            <person name="Sakyi L.B."/>
            <person name="Cui X."/>
            <person name="Yuan T."/>
            <person name="Jiang B."/>
            <person name="Yang W."/>
            <person name="Lam T.T.-Y."/>
            <person name="Chang Q."/>
            <person name="Ding S."/>
            <person name="Wang X."/>
            <person name="Zhu J."/>
            <person name="Ruan X."/>
            <person name="Zhao L."/>
            <person name="Wei J."/>
            <person name="Que T."/>
            <person name="Du C."/>
            <person name="Cheng J."/>
            <person name="Dai P."/>
            <person name="Han X."/>
            <person name="Huang E."/>
            <person name="Gao Y."/>
            <person name="Liu J."/>
            <person name="Shao H."/>
            <person name="Ye R."/>
            <person name="Li L."/>
            <person name="Wei W."/>
            <person name="Wang X."/>
            <person name="Wang C."/>
            <person name="Yang T."/>
            <person name="Huo Q."/>
            <person name="Li W."/>
            <person name="Guo W."/>
            <person name="Chen H."/>
            <person name="Zhou L."/>
            <person name="Ni X."/>
            <person name="Tian J."/>
            <person name="Zhou Y."/>
            <person name="Sheng Y."/>
            <person name="Liu T."/>
            <person name="Pan Y."/>
            <person name="Xia L."/>
            <person name="Li J."/>
            <person name="Zhao F."/>
            <person name="Cao W."/>
        </authorList>
    </citation>
    <scope>NUCLEOTIDE SEQUENCE</scope>
    <source>
        <strain evidence="1">Hyas-2018</strain>
    </source>
</reference>
<evidence type="ECO:0000313" key="1">
    <source>
        <dbReference type="EMBL" id="KAH6934777.1"/>
    </source>
</evidence>
<dbReference type="Proteomes" id="UP000821845">
    <property type="component" value="Chromosome 3"/>
</dbReference>